<sequence>MRLQTNIKVDWQKLTDIMIIEDRGLMQCYNYFFSSWNLSCGYSENLKLEDHPQNHGGCCQEWQSLDQRRPWKLRENCERKIRHLKCSSIVRWLWDIGIDIIFCRSTAACLGRRSEWLHPRLGSFWIGIGFERLLC</sequence>
<protein>
    <submittedName>
        <fullName evidence="1">Uncharacterized protein</fullName>
    </submittedName>
</protein>
<comment type="caution">
    <text evidence="1">The sequence shown here is derived from an EMBL/GenBank/DDBJ whole genome shotgun (WGS) entry which is preliminary data.</text>
</comment>
<accession>A0ACB7YWX9</accession>
<reference evidence="1 2" key="1">
    <citation type="journal article" date="2021" name="Hortic Res">
        <title>High-quality reference genome and annotation aids understanding of berry development for evergreen blueberry (Vaccinium darrowii).</title>
        <authorList>
            <person name="Yu J."/>
            <person name="Hulse-Kemp A.M."/>
            <person name="Babiker E."/>
            <person name="Staton M."/>
        </authorList>
    </citation>
    <scope>NUCLEOTIDE SEQUENCE [LARGE SCALE GENOMIC DNA]</scope>
    <source>
        <strain evidence="2">cv. NJ 8807/NJ 8810</strain>
        <tissue evidence="1">Young leaf</tissue>
    </source>
</reference>
<name>A0ACB7YWX9_9ERIC</name>
<proteinExistence type="predicted"/>
<evidence type="ECO:0000313" key="1">
    <source>
        <dbReference type="EMBL" id="KAH7857455.1"/>
    </source>
</evidence>
<evidence type="ECO:0000313" key="2">
    <source>
        <dbReference type="Proteomes" id="UP000828048"/>
    </source>
</evidence>
<keyword evidence="2" id="KW-1185">Reference proteome</keyword>
<dbReference type="Proteomes" id="UP000828048">
    <property type="component" value="Chromosome 3"/>
</dbReference>
<dbReference type="EMBL" id="CM037153">
    <property type="protein sequence ID" value="KAH7857455.1"/>
    <property type="molecule type" value="Genomic_DNA"/>
</dbReference>
<gene>
    <name evidence="1" type="ORF">Vadar_012899</name>
</gene>
<organism evidence="1 2">
    <name type="scientific">Vaccinium darrowii</name>
    <dbReference type="NCBI Taxonomy" id="229202"/>
    <lineage>
        <taxon>Eukaryota</taxon>
        <taxon>Viridiplantae</taxon>
        <taxon>Streptophyta</taxon>
        <taxon>Embryophyta</taxon>
        <taxon>Tracheophyta</taxon>
        <taxon>Spermatophyta</taxon>
        <taxon>Magnoliopsida</taxon>
        <taxon>eudicotyledons</taxon>
        <taxon>Gunneridae</taxon>
        <taxon>Pentapetalae</taxon>
        <taxon>asterids</taxon>
        <taxon>Ericales</taxon>
        <taxon>Ericaceae</taxon>
        <taxon>Vaccinioideae</taxon>
        <taxon>Vaccinieae</taxon>
        <taxon>Vaccinium</taxon>
    </lineage>
</organism>